<name>A0A0C2WQT2_AMAMK</name>
<organism evidence="1 2">
    <name type="scientific">Amanita muscaria (strain Koide BX008)</name>
    <dbReference type="NCBI Taxonomy" id="946122"/>
    <lineage>
        <taxon>Eukaryota</taxon>
        <taxon>Fungi</taxon>
        <taxon>Dikarya</taxon>
        <taxon>Basidiomycota</taxon>
        <taxon>Agaricomycotina</taxon>
        <taxon>Agaricomycetes</taxon>
        <taxon>Agaricomycetidae</taxon>
        <taxon>Agaricales</taxon>
        <taxon>Pluteineae</taxon>
        <taxon>Amanitaceae</taxon>
        <taxon>Amanita</taxon>
    </lineage>
</organism>
<dbReference type="InParanoid" id="A0A0C2WQT2"/>
<dbReference type="Proteomes" id="UP000054549">
    <property type="component" value="Unassembled WGS sequence"/>
</dbReference>
<keyword evidence="2" id="KW-1185">Reference proteome</keyword>
<proteinExistence type="predicted"/>
<protein>
    <submittedName>
        <fullName evidence="1">Uncharacterized protein</fullName>
    </submittedName>
</protein>
<dbReference type="EMBL" id="KN818323">
    <property type="protein sequence ID" value="KIL59076.1"/>
    <property type="molecule type" value="Genomic_DNA"/>
</dbReference>
<gene>
    <name evidence="1" type="ORF">M378DRAFT_169846</name>
</gene>
<accession>A0A0C2WQT2</accession>
<sequence length="86" mass="9502">MQDSIEIVAEATCGCFTKRNIQITTNLPCAFQTSTISHRAYGPKVAGMAGVRHWRKILKNMSCDIFLDASFRLSGPIPILSVGLFR</sequence>
<reference evidence="1 2" key="1">
    <citation type="submission" date="2014-04" db="EMBL/GenBank/DDBJ databases">
        <title>Evolutionary Origins and Diversification of the Mycorrhizal Mutualists.</title>
        <authorList>
            <consortium name="DOE Joint Genome Institute"/>
            <consortium name="Mycorrhizal Genomics Consortium"/>
            <person name="Kohler A."/>
            <person name="Kuo A."/>
            <person name="Nagy L.G."/>
            <person name="Floudas D."/>
            <person name="Copeland A."/>
            <person name="Barry K.W."/>
            <person name="Cichocki N."/>
            <person name="Veneault-Fourrey C."/>
            <person name="LaButti K."/>
            <person name="Lindquist E.A."/>
            <person name="Lipzen A."/>
            <person name="Lundell T."/>
            <person name="Morin E."/>
            <person name="Murat C."/>
            <person name="Riley R."/>
            <person name="Ohm R."/>
            <person name="Sun H."/>
            <person name="Tunlid A."/>
            <person name="Henrissat B."/>
            <person name="Grigoriev I.V."/>
            <person name="Hibbett D.S."/>
            <person name="Martin F."/>
        </authorList>
    </citation>
    <scope>NUCLEOTIDE SEQUENCE [LARGE SCALE GENOMIC DNA]</scope>
    <source>
        <strain evidence="1 2">Koide BX008</strain>
    </source>
</reference>
<evidence type="ECO:0000313" key="2">
    <source>
        <dbReference type="Proteomes" id="UP000054549"/>
    </source>
</evidence>
<dbReference type="AlphaFoldDB" id="A0A0C2WQT2"/>
<evidence type="ECO:0000313" key="1">
    <source>
        <dbReference type="EMBL" id="KIL59076.1"/>
    </source>
</evidence>
<dbReference type="HOGENOM" id="CLU_2497391_0_0_1"/>